<dbReference type="SUPFAM" id="SSF54211">
    <property type="entry name" value="Ribosomal protein S5 domain 2-like"/>
    <property type="match status" value="1"/>
</dbReference>
<dbReference type="GO" id="GO:0000176">
    <property type="term" value="C:nuclear exosome (RNase complex)"/>
    <property type="evidence" value="ECO:0007669"/>
    <property type="project" value="TreeGrafter"/>
</dbReference>
<dbReference type="GO" id="GO:0005730">
    <property type="term" value="C:nucleolus"/>
    <property type="evidence" value="ECO:0007669"/>
    <property type="project" value="UniProtKB-SubCell"/>
</dbReference>
<evidence type="ECO:0000256" key="1">
    <source>
        <dbReference type="ARBA" id="ARBA00004496"/>
    </source>
</evidence>
<dbReference type="Pfam" id="PF03725">
    <property type="entry name" value="RNase_PH_C"/>
    <property type="match status" value="1"/>
</dbReference>
<evidence type="ECO:0000313" key="9">
    <source>
        <dbReference type="EMBL" id="CAH0385076.1"/>
    </source>
</evidence>
<dbReference type="GO" id="GO:0034475">
    <property type="term" value="P:U4 snRNA 3'-end processing"/>
    <property type="evidence" value="ECO:0007669"/>
    <property type="project" value="TreeGrafter"/>
</dbReference>
<dbReference type="CDD" id="cd11367">
    <property type="entry name" value="RNase_PH_RRP42"/>
    <property type="match status" value="1"/>
</dbReference>
<keyword evidence="4" id="KW-0963">Cytoplasm</keyword>
<dbReference type="InterPro" id="IPR036345">
    <property type="entry name" value="ExoRNase_PH_dom2_sf"/>
</dbReference>
<dbReference type="GO" id="GO:0035925">
    <property type="term" value="F:mRNA 3'-UTR AU-rich region binding"/>
    <property type="evidence" value="ECO:0007669"/>
    <property type="project" value="TreeGrafter"/>
</dbReference>
<dbReference type="GO" id="GO:0071038">
    <property type="term" value="P:TRAMP-dependent tRNA surveillance pathway"/>
    <property type="evidence" value="ECO:0007669"/>
    <property type="project" value="TreeGrafter"/>
</dbReference>
<gene>
    <name evidence="9" type="ORF">BEMITA_LOCUS4335</name>
</gene>
<accession>A0A9P0EZ11</accession>
<comment type="similarity">
    <text evidence="3">Belongs to the RNase PH family.</text>
</comment>
<dbReference type="AlphaFoldDB" id="A0A9P0EZ11"/>
<dbReference type="SUPFAM" id="SSF55666">
    <property type="entry name" value="Ribonuclease PH domain 2-like"/>
    <property type="match status" value="1"/>
</dbReference>
<keyword evidence="5" id="KW-0271">Exosome</keyword>
<dbReference type="InterPro" id="IPR001247">
    <property type="entry name" value="ExoRNase_PH_dom1"/>
</dbReference>
<dbReference type="PANTHER" id="PTHR11097:SF8">
    <property type="entry name" value="EXOSOME COMPLEX COMPONENT RRP42"/>
    <property type="match status" value="1"/>
</dbReference>
<organism evidence="9 10">
    <name type="scientific">Bemisia tabaci</name>
    <name type="common">Sweetpotato whitefly</name>
    <name type="synonym">Aleurodes tabaci</name>
    <dbReference type="NCBI Taxonomy" id="7038"/>
    <lineage>
        <taxon>Eukaryota</taxon>
        <taxon>Metazoa</taxon>
        <taxon>Ecdysozoa</taxon>
        <taxon>Arthropoda</taxon>
        <taxon>Hexapoda</taxon>
        <taxon>Insecta</taxon>
        <taxon>Pterygota</taxon>
        <taxon>Neoptera</taxon>
        <taxon>Paraneoptera</taxon>
        <taxon>Hemiptera</taxon>
        <taxon>Sternorrhyncha</taxon>
        <taxon>Aleyrodoidea</taxon>
        <taxon>Aleyrodidae</taxon>
        <taxon>Aleyrodinae</taxon>
        <taxon>Bemisia</taxon>
    </lineage>
</organism>
<dbReference type="InterPro" id="IPR015847">
    <property type="entry name" value="ExoRNase_PH_dom2"/>
</dbReference>
<dbReference type="Pfam" id="PF01138">
    <property type="entry name" value="RNase_PH"/>
    <property type="match status" value="1"/>
</dbReference>
<comment type="subcellular location">
    <subcellularLocation>
        <location evidence="1">Cytoplasm</location>
    </subcellularLocation>
    <subcellularLocation>
        <location evidence="2">Nucleus</location>
        <location evidence="2">Nucleolus</location>
    </subcellularLocation>
</comment>
<feature type="domain" description="Exoribonuclease phosphorolytic" evidence="8">
    <location>
        <begin position="195"/>
        <end position="258"/>
    </location>
</feature>
<dbReference type="EMBL" id="OU963863">
    <property type="protein sequence ID" value="CAH0385076.1"/>
    <property type="molecule type" value="Genomic_DNA"/>
</dbReference>
<dbReference type="GO" id="GO:0000467">
    <property type="term" value="P:exonucleolytic trimming to generate mature 3'-end of 5.8S rRNA from tricistronic rRNA transcript (SSU-rRNA, 5.8S rRNA, LSU-rRNA)"/>
    <property type="evidence" value="ECO:0007669"/>
    <property type="project" value="TreeGrafter"/>
</dbReference>
<dbReference type="PANTHER" id="PTHR11097">
    <property type="entry name" value="EXOSOME COMPLEX EXONUCLEASE RIBOSOMAL RNA PROCESSING PROTEIN"/>
    <property type="match status" value="1"/>
</dbReference>
<dbReference type="Gene3D" id="3.30.230.70">
    <property type="entry name" value="GHMP Kinase, N-terminal domain"/>
    <property type="match status" value="1"/>
</dbReference>
<proteinExistence type="inferred from homology"/>
<dbReference type="KEGG" id="btab:109044103"/>
<protein>
    <recommendedName>
        <fullName evidence="6">Ribosomal RNA-processing protein 42</fullName>
    </recommendedName>
</protein>
<dbReference type="Proteomes" id="UP001152759">
    <property type="component" value="Chromosome 2"/>
</dbReference>
<evidence type="ECO:0000313" key="10">
    <source>
        <dbReference type="Proteomes" id="UP001152759"/>
    </source>
</evidence>
<dbReference type="OrthoDB" id="272245at2759"/>
<evidence type="ECO:0000259" key="8">
    <source>
        <dbReference type="Pfam" id="PF03725"/>
    </source>
</evidence>
<evidence type="ECO:0000256" key="5">
    <source>
        <dbReference type="ARBA" id="ARBA00022835"/>
    </source>
</evidence>
<evidence type="ECO:0000256" key="4">
    <source>
        <dbReference type="ARBA" id="ARBA00022490"/>
    </source>
</evidence>
<dbReference type="InterPro" id="IPR020568">
    <property type="entry name" value="Ribosomal_Su5_D2-typ_SF"/>
</dbReference>
<dbReference type="InterPro" id="IPR027408">
    <property type="entry name" value="PNPase/RNase_PH_dom_sf"/>
</dbReference>
<reference evidence="9" key="1">
    <citation type="submission" date="2021-12" db="EMBL/GenBank/DDBJ databases">
        <authorList>
            <person name="King R."/>
        </authorList>
    </citation>
    <scope>NUCLEOTIDE SEQUENCE</scope>
</reference>
<dbReference type="GO" id="GO:0016075">
    <property type="term" value="P:rRNA catabolic process"/>
    <property type="evidence" value="ECO:0007669"/>
    <property type="project" value="TreeGrafter"/>
</dbReference>
<dbReference type="InterPro" id="IPR050590">
    <property type="entry name" value="Exosome_comp_Rrp42_subfam"/>
</dbReference>
<dbReference type="GO" id="GO:0034476">
    <property type="term" value="P:U5 snRNA 3'-end processing"/>
    <property type="evidence" value="ECO:0007669"/>
    <property type="project" value="TreeGrafter"/>
</dbReference>
<dbReference type="GO" id="GO:0071035">
    <property type="term" value="P:nuclear polyadenylation-dependent rRNA catabolic process"/>
    <property type="evidence" value="ECO:0007669"/>
    <property type="project" value="TreeGrafter"/>
</dbReference>
<dbReference type="GO" id="GO:0000177">
    <property type="term" value="C:cytoplasmic exosome (RNase complex)"/>
    <property type="evidence" value="ECO:0007669"/>
    <property type="project" value="TreeGrafter"/>
</dbReference>
<keyword evidence="10" id="KW-1185">Reference proteome</keyword>
<dbReference type="GO" id="GO:0071028">
    <property type="term" value="P:nuclear mRNA surveillance"/>
    <property type="evidence" value="ECO:0007669"/>
    <property type="project" value="TreeGrafter"/>
</dbReference>
<evidence type="ECO:0000259" key="7">
    <source>
        <dbReference type="Pfam" id="PF01138"/>
    </source>
</evidence>
<sequence>MASVLLNDAEKTFILHGVEVDLRCDGRRRGDYRPMELETDVVSTASGSARLRLANTDILVGVKTEIDVPYPENPEEGKLEFFVDCSANATPAFEGRGGEDLANEISSRLSRAYQSLPLAPLCIVPKQACWKLYVDILILECGGNFYDAISLAVKAALFNTRVPQVTGSFLDGGSVDLEVSDDPFQCWRLDITKAPVLVTLSKIGDNCVVDPTAEEETCSVASIVVAVLDSGSLTAVIKIGEGSVHEQTLIETIKTAQKIGVELNSSLMTALNQEESLGPKRQRFGFLK</sequence>
<evidence type="ECO:0000256" key="3">
    <source>
        <dbReference type="ARBA" id="ARBA00006678"/>
    </source>
</evidence>
<feature type="domain" description="Exoribonuclease phosphorolytic" evidence="7">
    <location>
        <begin position="32"/>
        <end position="163"/>
    </location>
</feature>
<name>A0A9P0EZ11_BEMTA</name>
<evidence type="ECO:0000256" key="2">
    <source>
        <dbReference type="ARBA" id="ARBA00004604"/>
    </source>
</evidence>
<evidence type="ECO:0000256" key="6">
    <source>
        <dbReference type="ARBA" id="ARBA00042523"/>
    </source>
</evidence>
<dbReference type="GO" id="GO:0034473">
    <property type="term" value="P:U1 snRNA 3'-end processing"/>
    <property type="evidence" value="ECO:0007669"/>
    <property type="project" value="TreeGrafter"/>
</dbReference>